<dbReference type="RefSeq" id="WP_019388358.1">
    <property type="nucleotide sequence ID" value="NZ_ALIH01000012.1"/>
</dbReference>
<dbReference type="EMBL" id="FQYK01000008">
    <property type="protein sequence ID" value="SHJ10179.1"/>
    <property type="molecule type" value="Genomic_DNA"/>
</dbReference>
<feature type="transmembrane region" description="Helical" evidence="1">
    <location>
        <begin position="86"/>
        <end position="110"/>
    </location>
</feature>
<organism evidence="2 3">
    <name type="scientific">Algibacter luteus</name>
    <dbReference type="NCBI Taxonomy" id="1178825"/>
    <lineage>
        <taxon>Bacteria</taxon>
        <taxon>Pseudomonadati</taxon>
        <taxon>Bacteroidota</taxon>
        <taxon>Flavobacteriia</taxon>
        <taxon>Flavobacteriales</taxon>
        <taxon>Flavobacteriaceae</taxon>
        <taxon>Algibacter</taxon>
    </lineage>
</organism>
<keyword evidence="3" id="KW-1185">Reference proteome</keyword>
<evidence type="ECO:0000256" key="1">
    <source>
        <dbReference type="SAM" id="Phobius"/>
    </source>
</evidence>
<evidence type="ECO:0000313" key="2">
    <source>
        <dbReference type="EMBL" id="SHJ10179.1"/>
    </source>
</evidence>
<protein>
    <submittedName>
        <fullName evidence="2">Uncharacterized protein</fullName>
    </submittedName>
</protein>
<gene>
    <name evidence="2" type="ORF">SAMN05216261_2804</name>
</gene>
<accession>A0A1M6GJV3</accession>
<feature type="transmembrane region" description="Helical" evidence="1">
    <location>
        <begin position="116"/>
        <end position="134"/>
    </location>
</feature>
<keyword evidence="1" id="KW-0812">Transmembrane</keyword>
<dbReference type="eggNOG" id="ENOG5031VTQ">
    <property type="taxonomic scope" value="Bacteria"/>
</dbReference>
<dbReference type="AlphaFoldDB" id="A0A1M6GJV3"/>
<keyword evidence="1" id="KW-1133">Transmembrane helix</keyword>
<dbReference type="OrthoDB" id="1122215at2"/>
<evidence type="ECO:0000313" key="3">
    <source>
        <dbReference type="Proteomes" id="UP000184396"/>
    </source>
</evidence>
<name>A0A1M6GJV3_9FLAO</name>
<keyword evidence="1" id="KW-0472">Membrane</keyword>
<proteinExistence type="predicted"/>
<reference evidence="2 3" key="1">
    <citation type="submission" date="2016-11" db="EMBL/GenBank/DDBJ databases">
        <authorList>
            <person name="Jaros S."/>
            <person name="Januszkiewicz K."/>
            <person name="Wedrychowicz H."/>
        </authorList>
    </citation>
    <scope>NUCLEOTIDE SEQUENCE [LARGE SCALE GENOMIC DNA]</scope>
    <source>
        <strain evidence="2 3">CGMCC 1.12213</strain>
    </source>
</reference>
<dbReference type="Proteomes" id="UP000184396">
    <property type="component" value="Unassembled WGS sequence"/>
</dbReference>
<sequence>MKTWRFKVKSNPVEISKKLESSLGAVKGFVFDMNQDNSDSVTFKVRKRILYAWYMVFQNWTVVNGKLIKSNAENKTNVEISFHQHFLITLIIMTQMFLGIGLLVGIISGISNNTSMYFLGGILIVLAIVIWIAIQKKFEKDILKYKSLITQILES</sequence>